<dbReference type="Proteomes" id="UP000492821">
    <property type="component" value="Unassembled WGS sequence"/>
</dbReference>
<evidence type="ECO:0000313" key="2">
    <source>
        <dbReference type="WBParaSite" id="Pan_g2312.t1"/>
    </source>
</evidence>
<keyword evidence="1" id="KW-1185">Reference proteome</keyword>
<dbReference type="AlphaFoldDB" id="A0A7E4VNL3"/>
<evidence type="ECO:0000313" key="1">
    <source>
        <dbReference type="Proteomes" id="UP000492821"/>
    </source>
</evidence>
<name>A0A7E4VNL3_PANRE</name>
<organism evidence="1 2">
    <name type="scientific">Panagrellus redivivus</name>
    <name type="common">Microworm</name>
    <dbReference type="NCBI Taxonomy" id="6233"/>
    <lineage>
        <taxon>Eukaryota</taxon>
        <taxon>Metazoa</taxon>
        <taxon>Ecdysozoa</taxon>
        <taxon>Nematoda</taxon>
        <taxon>Chromadorea</taxon>
        <taxon>Rhabditida</taxon>
        <taxon>Tylenchina</taxon>
        <taxon>Panagrolaimomorpha</taxon>
        <taxon>Panagrolaimoidea</taxon>
        <taxon>Panagrolaimidae</taxon>
        <taxon>Panagrellus</taxon>
    </lineage>
</organism>
<sequence length="99" mass="10908">MADRPTDVIGFDYVPVVAFPVQTPVFDIFDFLPGQQIGRSYGNSTAMPYFEACTLLSTKTARSAGMQSFKNITNVAALFEIHLKPFVSMAGFEAVFNMI</sequence>
<protein>
    <submittedName>
        <fullName evidence="2">RES domain-containing protein</fullName>
    </submittedName>
</protein>
<proteinExistence type="predicted"/>
<dbReference type="WBParaSite" id="Pan_g2312.t1">
    <property type="protein sequence ID" value="Pan_g2312.t1"/>
    <property type="gene ID" value="Pan_g2312"/>
</dbReference>
<reference evidence="1" key="1">
    <citation type="journal article" date="2013" name="Genetics">
        <title>The draft genome and transcriptome of Panagrellus redivivus are shaped by the harsh demands of a free-living lifestyle.</title>
        <authorList>
            <person name="Srinivasan J."/>
            <person name="Dillman A.R."/>
            <person name="Macchietto M.G."/>
            <person name="Heikkinen L."/>
            <person name="Lakso M."/>
            <person name="Fracchia K.M."/>
            <person name="Antoshechkin I."/>
            <person name="Mortazavi A."/>
            <person name="Wong G."/>
            <person name="Sternberg P.W."/>
        </authorList>
    </citation>
    <scope>NUCLEOTIDE SEQUENCE [LARGE SCALE GENOMIC DNA]</scope>
    <source>
        <strain evidence="1">MT8872</strain>
    </source>
</reference>
<reference evidence="2" key="2">
    <citation type="submission" date="2020-10" db="UniProtKB">
        <authorList>
            <consortium name="WormBaseParasite"/>
        </authorList>
    </citation>
    <scope>IDENTIFICATION</scope>
</reference>
<accession>A0A7E4VNL3</accession>